<protein>
    <submittedName>
        <fullName evidence="1">Ribonuclease</fullName>
    </submittedName>
</protein>
<dbReference type="KEGG" id="kpul:GXN76_08670"/>
<reference evidence="1 2" key="1">
    <citation type="submission" date="2020-01" db="EMBL/GenBank/DDBJ databases">
        <authorList>
            <person name="Gulvik C.A."/>
            <person name="Batra D.G."/>
        </authorList>
    </citation>
    <scope>NUCLEOTIDE SEQUENCE [LARGE SCALE GENOMIC DNA]</scope>
    <source>
        <strain evidence="1 2">W9323</strain>
    </source>
</reference>
<organism evidence="1 2">
    <name type="scientific">Kroppenstedtia pulmonis</name>
    <dbReference type="NCBI Taxonomy" id="1380685"/>
    <lineage>
        <taxon>Bacteria</taxon>
        <taxon>Bacillati</taxon>
        <taxon>Bacillota</taxon>
        <taxon>Bacilli</taxon>
        <taxon>Bacillales</taxon>
        <taxon>Thermoactinomycetaceae</taxon>
        <taxon>Kroppenstedtia</taxon>
    </lineage>
</organism>
<gene>
    <name evidence="1" type="ORF">GXN76_08670</name>
</gene>
<name>A0A7D3XQU8_9BACL</name>
<keyword evidence="2" id="KW-1185">Reference proteome</keyword>
<evidence type="ECO:0000313" key="1">
    <source>
        <dbReference type="EMBL" id="QKG84542.1"/>
    </source>
</evidence>
<accession>A0A7D3XQU8</accession>
<dbReference type="EMBL" id="CP048104">
    <property type="protein sequence ID" value="QKG84542.1"/>
    <property type="molecule type" value="Genomic_DNA"/>
</dbReference>
<dbReference type="Pfam" id="PF14035">
    <property type="entry name" value="YlzJ"/>
    <property type="match status" value="1"/>
</dbReference>
<evidence type="ECO:0000313" key="2">
    <source>
        <dbReference type="Proteomes" id="UP000503088"/>
    </source>
</evidence>
<dbReference type="InterPro" id="IPR025619">
    <property type="entry name" value="YlzJ"/>
</dbReference>
<dbReference type="AlphaFoldDB" id="A0A7D3XQU8"/>
<dbReference type="RefSeq" id="WP_173222331.1">
    <property type="nucleotide sequence ID" value="NZ_CP048104.1"/>
</dbReference>
<proteinExistence type="predicted"/>
<sequence length="71" mass="7973">MIYYSVIPAEVALQEPEQSKLREVEFEGISMIVQMGSGSNAQIVRLLSPDPQHYLDPRFQPGNTIKLPADE</sequence>
<dbReference type="Proteomes" id="UP000503088">
    <property type="component" value="Chromosome"/>
</dbReference>